<dbReference type="Pfam" id="PF01612">
    <property type="entry name" value="DNA_pol_A_exo1"/>
    <property type="match status" value="1"/>
</dbReference>
<dbReference type="EMBL" id="JARJCM010000024">
    <property type="protein sequence ID" value="KAJ7040023.1"/>
    <property type="molecule type" value="Genomic_DNA"/>
</dbReference>
<dbReference type="SUPFAM" id="SSF53098">
    <property type="entry name" value="Ribonuclease H-like"/>
    <property type="match status" value="1"/>
</dbReference>
<dbReference type="GO" id="GO:0003676">
    <property type="term" value="F:nucleic acid binding"/>
    <property type="evidence" value="ECO:0007669"/>
    <property type="project" value="InterPro"/>
</dbReference>
<accession>A0AAD6T908</accession>
<dbReference type="GO" id="GO:0006139">
    <property type="term" value="P:nucleobase-containing compound metabolic process"/>
    <property type="evidence" value="ECO:0007669"/>
    <property type="project" value="InterPro"/>
</dbReference>
<dbReference type="GO" id="GO:0008408">
    <property type="term" value="F:3'-5' exonuclease activity"/>
    <property type="evidence" value="ECO:0007669"/>
    <property type="project" value="InterPro"/>
</dbReference>
<feature type="domain" description="3'-5' exonuclease" evidence="1">
    <location>
        <begin position="2"/>
        <end position="56"/>
    </location>
</feature>
<dbReference type="InterPro" id="IPR036397">
    <property type="entry name" value="RNaseH_sf"/>
</dbReference>
<evidence type="ECO:0000313" key="2">
    <source>
        <dbReference type="EMBL" id="KAJ7040023.1"/>
    </source>
</evidence>
<dbReference type="InterPro" id="IPR012337">
    <property type="entry name" value="RNaseH-like_sf"/>
</dbReference>
<gene>
    <name evidence="2" type="ORF">C8F04DRAFT_1178378</name>
</gene>
<dbReference type="InterPro" id="IPR002562">
    <property type="entry name" value="3'-5'_exonuclease_dom"/>
</dbReference>
<evidence type="ECO:0000259" key="1">
    <source>
        <dbReference type="Pfam" id="PF01612"/>
    </source>
</evidence>
<dbReference type="AlphaFoldDB" id="A0AAD6T908"/>
<comment type="caution">
    <text evidence="2">The sequence shown here is derived from an EMBL/GenBank/DDBJ whole genome shotgun (WGS) entry which is preliminary data.</text>
</comment>
<proteinExistence type="predicted"/>
<organism evidence="2 3">
    <name type="scientific">Mycena alexandri</name>
    <dbReference type="NCBI Taxonomy" id="1745969"/>
    <lineage>
        <taxon>Eukaryota</taxon>
        <taxon>Fungi</taxon>
        <taxon>Dikarya</taxon>
        <taxon>Basidiomycota</taxon>
        <taxon>Agaricomycotina</taxon>
        <taxon>Agaricomycetes</taxon>
        <taxon>Agaricomycetidae</taxon>
        <taxon>Agaricales</taxon>
        <taxon>Marasmiineae</taxon>
        <taxon>Mycenaceae</taxon>
        <taxon>Mycena</taxon>
    </lineage>
</organism>
<protein>
    <recommendedName>
        <fullName evidence="1">3'-5' exonuclease domain-containing protein</fullName>
    </recommendedName>
</protein>
<reference evidence="2" key="1">
    <citation type="submission" date="2023-03" db="EMBL/GenBank/DDBJ databases">
        <title>Massive genome expansion in bonnet fungi (Mycena s.s.) driven by repeated elements and novel gene families across ecological guilds.</title>
        <authorList>
            <consortium name="Lawrence Berkeley National Laboratory"/>
            <person name="Harder C.B."/>
            <person name="Miyauchi S."/>
            <person name="Viragh M."/>
            <person name="Kuo A."/>
            <person name="Thoen E."/>
            <person name="Andreopoulos B."/>
            <person name="Lu D."/>
            <person name="Skrede I."/>
            <person name="Drula E."/>
            <person name="Henrissat B."/>
            <person name="Morin E."/>
            <person name="Kohler A."/>
            <person name="Barry K."/>
            <person name="LaButti K."/>
            <person name="Morin E."/>
            <person name="Salamov A."/>
            <person name="Lipzen A."/>
            <person name="Mereny Z."/>
            <person name="Hegedus B."/>
            <person name="Baldrian P."/>
            <person name="Stursova M."/>
            <person name="Weitz H."/>
            <person name="Taylor A."/>
            <person name="Grigoriev I.V."/>
            <person name="Nagy L.G."/>
            <person name="Martin F."/>
            <person name="Kauserud H."/>
        </authorList>
    </citation>
    <scope>NUCLEOTIDE SEQUENCE</scope>
    <source>
        <strain evidence="2">CBHHK200</strain>
    </source>
</reference>
<name>A0AAD6T908_9AGAR</name>
<sequence>MSLKQSVADVLGFRIEKDMQTSDWAAEVISDEQIEYERSLDVVASLRLHKVLVEELVKKSVEVDSPIPKAWYSFNTKAGEPTRMKRGADNTEIVADSWVTRNEKQFEYEKIEAKKEEGNHNTDR</sequence>
<dbReference type="Gene3D" id="3.30.420.10">
    <property type="entry name" value="Ribonuclease H-like superfamily/Ribonuclease H"/>
    <property type="match status" value="1"/>
</dbReference>
<keyword evidence="3" id="KW-1185">Reference proteome</keyword>
<evidence type="ECO:0000313" key="3">
    <source>
        <dbReference type="Proteomes" id="UP001218188"/>
    </source>
</evidence>
<dbReference type="Proteomes" id="UP001218188">
    <property type="component" value="Unassembled WGS sequence"/>
</dbReference>